<dbReference type="InParanoid" id="A0A0H2S3M1"/>
<reference evidence="12 13" key="1">
    <citation type="submission" date="2015-04" db="EMBL/GenBank/DDBJ databases">
        <title>Complete genome sequence of Schizopora paradoxa KUC8140, a cosmopolitan wood degrader in East Asia.</title>
        <authorList>
            <consortium name="DOE Joint Genome Institute"/>
            <person name="Min B."/>
            <person name="Park H."/>
            <person name="Jang Y."/>
            <person name="Kim J.-J."/>
            <person name="Kim K.H."/>
            <person name="Pangilinan J."/>
            <person name="Lipzen A."/>
            <person name="Riley R."/>
            <person name="Grigoriev I.V."/>
            <person name="Spatafora J.W."/>
            <person name="Choi I.-G."/>
        </authorList>
    </citation>
    <scope>NUCLEOTIDE SEQUENCE [LARGE SCALE GENOMIC DNA]</scope>
    <source>
        <strain evidence="12 13">KUC8140</strain>
    </source>
</reference>
<feature type="binding site" evidence="6">
    <location>
        <begin position="334"/>
        <end position="335"/>
    </location>
    <ligand>
        <name>S-adenosyl-L-methionine</name>
        <dbReference type="ChEBI" id="CHEBI:59789"/>
    </ligand>
</feature>
<feature type="domain" description="PRMT5 TIM barrel" evidence="10">
    <location>
        <begin position="14"/>
        <end position="284"/>
    </location>
</feature>
<feature type="site" description="Critical for specifying symmetric addition of methyl groups" evidence="7">
    <location>
        <position position="328"/>
    </location>
</feature>
<dbReference type="GO" id="GO:0005634">
    <property type="term" value="C:nucleus"/>
    <property type="evidence" value="ECO:0007669"/>
    <property type="project" value="TreeGrafter"/>
</dbReference>
<dbReference type="Pfam" id="PF05185">
    <property type="entry name" value="PRMT5"/>
    <property type="match status" value="1"/>
</dbReference>
<evidence type="ECO:0000256" key="1">
    <source>
        <dbReference type="ARBA" id="ARBA00022603"/>
    </source>
</evidence>
<dbReference type="InterPro" id="IPR035248">
    <property type="entry name" value="PRMT5_C"/>
</dbReference>
<gene>
    <name evidence="12" type="ORF">SCHPADRAFT_830952</name>
</gene>
<dbReference type="SUPFAM" id="SSF53335">
    <property type="entry name" value="S-adenosyl-L-methionine-dependent methyltransferases"/>
    <property type="match status" value="1"/>
</dbReference>
<dbReference type="EMBL" id="KQ085997">
    <property type="protein sequence ID" value="KLO11541.1"/>
    <property type="molecule type" value="Genomic_DNA"/>
</dbReference>
<dbReference type="FunCoup" id="A0A0H2S3M1">
    <property type="interactions" value="815"/>
</dbReference>
<dbReference type="Proteomes" id="UP000053477">
    <property type="component" value="Unassembled WGS sequence"/>
</dbReference>
<dbReference type="InterPro" id="IPR007857">
    <property type="entry name" value="Arg_MeTrfase_PRMT5"/>
</dbReference>
<name>A0A0H2S3M1_9AGAM</name>
<feature type="compositionally biased region" description="Low complexity" evidence="8">
    <location>
        <begin position="706"/>
        <end position="730"/>
    </location>
</feature>
<dbReference type="InterPro" id="IPR029063">
    <property type="entry name" value="SAM-dependent_MTases_sf"/>
</dbReference>
<feature type="binding site" evidence="6">
    <location>
        <position position="325"/>
    </location>
    <ligand>
        <name>S-adenosyl-L-methionine</name>
        <dbReference type="ChEBI" id="CHEBI:59789"/>
    </ligand>
</feature>
<dbReference type="InterPro" id="IPR035247">
    <property type="entry name" value="PRMT5_TIM"/>
</dbReference>
<accession>A0A0H2S3M1</accession>
<proteinExistence type="inferred from homology"/>
<feature type="binding site" evidence="6">
    <location>
        <position position="375"/>
    </location>
    <ligand>
        <name>S-adenosyl-L-methionine</name>
        <dbReference type="ChEBI" id="CHEBI:59789"/>
    </ligand>
</feature>
<evidence type="ECO:0000256" key="3">
    <source>
        <dbReference type="ARBA" id="ARBA00022691"/>
    </source>
</evidence>
<dbReference type="GO" id="GO:0005829">
    <property type="term" value="C:cytosol"/>
    <property type="evidence" value="ECO:0007669"/>
    <property type="project" value="TreeGrafter"/>
</dbReference>
<keyword evidence="3 4" id="KW-0949">S-adenosyl-L-methionine</keyword>
<sequence>MDHDGELKPATEADERAEKWRSNPSFQLDEVTMTSLDEAENATGFLSQWLELDSPDDWVRHDCEVALKQEIAYASYLGLTHLVLPPPSDRSHAASYGRVVRSCLESSHFLHLSIKLPLYDPAVLSNASARKTSHGIPSPFPPGSPLSSSSSPPRDLAAAMGRSKGTLKAPVNDLDGTWEMWDTIRSICGYHTRLSVALDLTLPLPSVPGVLSRWFAEPVQHVYIPTSTFIPNGKGYPVLPKGTQVFLQDLMKNRPNIILAGANSGLHPRGTEDKYVDYLRYLEKSSTHSQRTKEENTLENYSQGYQDYLQMPLQPLQDHLASTVYENFERDPVKYQKYEDRIVLTVAGAGRGPLVARSLKAKARSGRNVFIYAIEKNPSAYVTLQQREAFEWRSSVKVLFGDMRQLDVPEKCDILVSELLGSFGDNELSPECLDGAMRFLKDDGISIPSSYAAYLAPISSSKLHQDSGGSKDSHEKDRERGLETPYVVMLQSINFLSGEGGSERCGSKVQQCWMFEHPRKDVVVDSKGLPLTNSHNVRSATMTFYIPHSGTLHGFAGYFEAVLYGNIGLSIHPERKDAISKDMLSWFPCFFPIKESLYLPSNSELRVSLWRLTSNHKVWYEWYAESHLPVSVSKPFAPESPSEYTFGRGGGIVQISPTSPASPTPMRVNGAGAFVSMPSMIVAAPSPMIDAVGDLSFSSSTDSLRSYTPDPSVTAGSDGSASSSSGNGVVKIGQTSLHNPGGRSSWYGL</sequence>
<organism evidence="12 13">
    <name type="scientific">Schizopora paradoxa</name>
    <dbReference type="NCBI Taxonomy" id="27342"/>
    <lineage>
        <taxon>Eukaryota</taxon>
        <taxon>Fungi</taxon>
        <taxon>Dikarya</taxon>
        <taxon>Basidiomycota</taxon>
        <taxon>Agaricomycotina</taxon>
        <taxon>Agaricomycetes</taxon>
        <taxon>Hymenochaetales</taxon>
        <taxon>Schizoporaceae</taxon>
        <taxon>Schizopora</taxon>
    </lineage>
</organism>
<dbReference type="Pfam" id="PF17285">
    <property type="entry name" value="PRMT5_TIM"/>
    <property type="match status" value="1"/>
</dbReference>
<dbReference type="PROSITE" id="PS51678">
    <property type="entry name" value="SAM_MT_PRMT"/>
    <property type="match status" value="1"/>
</dbReference>
<keyword evidence="1 4" id="KW-0489">Methyltransferase</keyword>
<evidence type="ECO:0000256" key="8">
    <source>
        <dbReference type="SAM" id="MobiDB-lite"/>
    </source>
</evidence>
<dbReference type="GO" id="GO:0006355">
    <property type="term" value="P:regulation of DNA-templated transcription"/>
    <property type="evidence" value="ECO:0007669"/>
    <property type="project" value="TreeGrafter"/>
</dbReference>
<dbReference type="PANTHER" id="PTHR10738">
    <property type="entry name" value="PROTEIN ARGININE N-METHYLTRANSFERASE 5"/>
    <property type="match status" value="1"/>
</dbReference>
<evidence type="ECO:0000259" key="10">
    <source>
        <dbReference type="Pfam" id="PF17285"/>
    </source>
</evidence>
<dbReference type="Gene3D" id="3.20.20.150">
    <property type="entry name" value="Divalent-metal-dependent TIM barrel enzymes"/>
    <property type="match status" value="1"/>
</dbReference>
<feature type="region of interest" description="Disordered" evidence="8">
    <location>
        <begin position="706"/>
        <end position="749"/>
    </location>
</feature>
<dbReference type="PIRSF" id="PIRSF015894">
    <property type="entry name" value="Skb1_MeTrfase"/>
    <property type="match status" value="1"/>
</dbReference>
<feature type="domain" description="PRMT5 oligomerisation" evidence="11">
    <location>
        <begin position="450"/>
        <end position="746"/>
    </location>
</feature>
<comment type="similarity">
    <text evidence="4">Belongs to the class I-like SAM-binding methyltransferase superfamily.</text>
</comment>
<dbReference type="InterPro" id="IPR035075">
    <property type="entry name" value="PRMT5"/>
</dbReference>
<dbReference type="Gene3D" id="3.40.50.150">
    <property type="entry name" value="Vaccinia Virus protein VP39"/>
    <property type="match status" value="1"/>
</dbReference>
<dbReference type="GO" id="GO:0016274">
    <property type="term" value="F:protein-arginine N-methyltransferase activity"/>
    <property type="evidence" value="ECO:0007669"/>
    <property type="project" value="InterPro"/>
</dbReference>
<dbReference type="PANTHER" id="PTHR10738:SF0">
    <property type="entry name" value="PROTEIN ARGININE N-METHYLTRANSFERASE 5"/>
    <property type="match status" value="1"/>
</dbReference>
<evidence type="ECO:0000256" key="7">
    <source>
        <dbReference type="PIRSR" id="PIRSR015894-3"/>
    </source>
</evidence>
<evidence type="ECO:0000313" key="13">
    <source>
        <dbReference type="Proteomes" id="UP000053477"/>
    </source>
</evidence>
<dbReference type="STRING" id="27342.A0A0H2S3M1"/>
<evidence type="ECO:0000259" key="11">
    <source>
        <dbReference type="Pfam" id="PF17286"/>
    </source>
</evidence>
<evidence type="ECO:0000313" key="12">
    <source>
        <dbReference type="EMBL" id="KLO11541.1"/>
    </source>
</evidence>
<feature type="binding site" evidence="6">
    <location>
        <begin position="402"/>
        <end position="403"/>
    </location>
    <ligand>
        <name>S-adenosyl-L-methionine</name>
        <dbReference type="ChEBI" id="CHEBI:59789"/>
    </ligand>
</feature>
<evidence type="ECO:0000256" key="5">
    <source>
        <dbReference type="PIRSR" id="PIRSR015894-1"/>
    </source>
</evidence>
<feature type="region of interest" description="Disordered" evidence="8">
    <location>
        <begin position="134"/>
        <end position="162"/>
    </location>
</feature>
<evidence type="ECO:0000256" key="2">
    <source>
        <dbReference type="ARBA" id="ARBA00022679"/>
    </source>
</evidence>
<keyword evidence="13" id="KW-1185">Reference proteome</keyword>
<dbReference type="GO" id="GO:0032259">
    <property type="term" value="P:methylation"/>
    <property type="evidence" value="ECO:0007669"/>
    <property type="project" value="UniProtKB-KW"/>
</dbReference>
<feature type="active site" description="Proton donor/acceptor" evidence="5">
    <location>
        <position position="427"/>
    </location>
</feature>
<keyword evidence="2 4" id="KW-0808">Transferase</keyword>
<feature type="domain" description="PRMT5 arginine-N-methyltransferase" evidence="9">
    <location>
        <begin position="341"/>
        <end position="447"/>
    </location>
</feature>
<feature type="active site" description="Proton donor/acceptor" evidence="5">
    <location>
        <position position="418"/>
    </location>
</feature>
<feature type="region of interest" description="Disordered" evidence="8">
    <location>
        <begin position="1"/>
        <end position="21"/>
    </location>
</feature>
<dbReference type="AlphaFoldDB" id="A0A0H2S3M1"/>
<evidence type="ECO:0000256" key="4">
    <source>
        <dbReference type="PIRNR" id="PIRNR015894"/>
    </source>
</evidence>
<evidence type="ECO:0000256" key="6">
    <source>
        <dbReference type="PIRSR" id="PIRSR015894-2"/>
    </source>
</evidence>
<dbReference type="Gene3D" id="2.70.160.11">
    <property type="entry name" value="Hnrnp arginine n-methyltransferase1"/>
    <property type="match status" value="1"/>
</dbReference>
<dbReference type="InterPro" id="IPR025799">
    <property type="entry name" value="Arg_MeTrfase"/>
</dbReference>
<evidence type="ECO:0000259" key="9">
    <source>
        <dbReference type="Pfam" id="PF05185"/>
    </source>
</evidence>
<protein>
    <recommendedName>
        <fullName evidence="4">Protein arginine N-methyltransferase</fullName>
    </recommendedName>
</protein>
<dbReference type="OrthoDB" id="1368803at2759"/>
<dbReference type="Pfam" id="PF17286">
    <property type="entry name" value="PRMT5_C"/>
    <property type="match status" value="1"/>
</dbReference>